<dbReference type="KEGG" id="hbu:Hbut_1259"/>
<proteinExistence type="inferred from homology"/>
<dbReference type="NCBIfam" id="TIGR00310">
    <property type="entry name" value="ZPR1_znf"/>
    <property type="match status" value="1"/>
</dbReference>
<evidence type="ECO:0000313" key="7">
    <source>
        <dbReference type="Proteomes" id="UP000002593"/>
    </source>
</evidence>
<dbReference type="OrthoDB" id="14924at2157"/>
<name>A2BM80_HYPBU</name>
<dbReference type="InterPro" id="IPR004457">
    <property type="entry name" value="Znf_ZPR1"/>
</dbReference>
<sequence length="195" mass="21745">MTRPEKQHREKLVKINELVVECPVCSRKTLRIEDYLYDMPLVGKVLLTSAKCNSCGYRFTDVRLAEAHGPRKIVYRVEKPEDLNVIVVKASSASIVVPELDLKMMPGPAATGFITTVEGVFDRFLEALEAACSSPDADREACKRARKLILDAKEGRVKFTLVIVDPEGISAIVSEKARVEPVKREELEELGYIVA</sequence>
<dbReference type="NCBIfam" id="TIGR00340">
    <property type="entry name" value="zpr1_rel"/>
    <property type="match status" value="1"/>
</dbReference>
<dbReference type="EMBL" id="CP000493">
    <property type="protein sequence ID" value="ABM81091.1"/>
    <property type="molecule type" value="Genomic_DNA"/>
</dbReference>
<dbReference type="RefSeq" id="WP_011822409.1">
    <property type="nucleotide sequence ID" value="NC_008818.1"/>
</dbReference>
<keyword evidence="2" id="KW-0479">Metal-binding</keyword>
<dbReference type="Gene3D" id="2.20.25.420">
    <property type="entry name" value="ZPR1, zinc finger domain"/>
    <property type="match status" value="1"/>
</dbReference>
<dbReference type="HOGENOM" id="CLU_107446_0_0_2"/>
<dbReference type="PANTHER" id="PTHR10876">
    <property type="entry name" value="ZINC FINGER PROTEIN ZPR1"/>
    <property type="match status" value="1"/>
</dbReference>
<dbReference type="GeneID" id="4782631"/>
<dbReference type="InterPro" id="IPR042451">
    <property type="entry name" value="ZPR1_A/B_dom"/>
</dbReference>
<keyword evidence="3" id="KW-0863">Zinc-finger</keyword>
<evidence type="ECO:0000256" key="4">
    <source>
        <dbReference type="ARBA" id="ARBA00022833"/>
    </source>
</evidence>
<dbReference type="STRING" id="415426.Hbut_1259"/>
<dbReference type="InterPro" id="IPR056180">
    <property type="entry name" value="ZPR1_jr_dom"/>
</dbReference>
<gene>
    <name evidence="6" type="ordered locus">Hbut_1259</name>
</gene>
<organism evidence="6 7">
    <name type="scientific">Hyperthermus butylicus (strain DSM 5456 / JCM 9403 / PLM1-5)</name>
    <dbReference type="NCBI Taxonomy" id="415426"/>
    <lineage>
        <taxon>Archaea</taxon>
        <taxon>Thermoproteota</taxon>
        <taxon>Thermoprotei</taxon>
        <taxon>Desulfurococcales</taxon>
        <taxon>Pyrodictiaceae</taxon>
        <taxon>Hyperthermus</taxon>
    </lineage>
</organism>
<dbReference type="AlphaFoldDB" id="A2BM80"/>
<dbReference type="Gene3D" id="2.60.120.1040">
    <property type="entry name" value="ZPR1, A/B domain"/>
    <property type="match status" value="1"/>
</dbReference>
<evidence type="ECO:0000256" key="1">
    <source>
        <dbReference type="ARBA" id="ARBA00008354"/>
    </source>
</evidence>
<feature type="domain" description="Zinc finger ZPR1-type" evidence="5">
    <location>
        <begin position="20"/>
        <end position="174"/>
    </location>
</feature>
<dbReference type="SMART" id="SM00709">
    <property type="entry name" value="Zpr1"/>
    <property type="match status" value="1"/>
</dbReference>
<accession>A2BM80</accession>
<dbReference type="Proteomes" id="UP000002593">
    <property type="component" value="Chromosome"/>
</dbReference>
<dbReference type="EnsemblBacteria" id="ABM81091">
    <property type="protein sequence ID" value="ABM81091"/>
    <property type="gene ID" value="Hbut_1259"/>
</dbReference>
<evidence type="ECO:0000256" key="3">
    <source>
        <dbReference type="ARBA" id="ARBA00022771"/>
    </source>
</evidence>
<keyword evidence="7" id="KW-1185">Reference proteome</keyword>
<reference evidence="6 7" key="1">
    <citation type="journal article" date="2007" name="Archaea">
        <title>The genome of Hyperthermus butylicus: a sulfur-reducing, peptide fermenting, neutrophilic Crenarchaeote growing up to 108 degrees C.</title>
        <authorList>
            <person name="Brugger K."/>
            <person name="Chen L."/>
            <person name="Stark M."/>
            <person name="Zibat A."/>
            <person name="Redder P."/>
            <person name="Ruepp A."/>
            <person name="Awayez M."/>
            <person name="She Q."/>
            <person name="Garrett R.A."/>
            <person name="Klenk H.P."/>
        </authorList>
    </citation>
    <scope>NUCLEOTIDE SEQUENCE [LARGE SCALE GENOMIC DNA]</scope>
    <source>
        <strain evidence="7">DSM 5456 / JCM 9403 / PLM1-5</strain>
    </source>
</reference>
<evidence type="ECO:0000259" key="5">
    <source>
        <dbReference type="SMART" id="SM00709"/>
    </source>
</evidence>
<keyword evidence="4" id="KW-0862">Zinc</keyword>
<evidence type="ECO:0000256" key="2">
    <source>
        <dbReference type="ARBA" id="ARBA00022723"/>
    </source>
</evidence>
<dbReference type="InterPro" id="IPR040141">
    <property type="entry name" value="ZPR1"/>
</dbReference>
<dbReference type="GO" id="GO:0008270">
    <property type="term" value="F:zinc ion binding"/>
    <property type="evidence" value="ECO:0007669"/>
    <property type="project" value="UniProtKB-KW"/>
</dbReference>
<dbReference type="InterPro" id="IPR004470">
    <property type="entry name" value="ZPR1-like_arc"/>
</dbReference>
<protein>
    <submittedName>
        <fullName evidence="6">Conserved archaeal protein</fullName>
    </submittedName>
</protein>
<evidence type="ECO:0000313" key="6">
    <source>
        <dbReference type="EMBL" id="ABM81091.1"/>
    </source>
</evidence>
<dbReference type="eggNOG" id="arCOG04265">
    <property type="taxonomic scope" value="Archaea"/>
</dbReference>
<comment type="similarity">
    <text evidence="1">Belongs to the ZPR1 family.</text>
</comment>
<dbReference type="InterPro" id="IPR042452">
    <property type="entry name" value="ZPR1_Znf1/2"/>
</dbReference>
<dbReference type="Pfam" id="PF22794">
    <property type="entry name" value="jr-ZPR1"/>
    <property type="match status" value="1"/>
</dbReference>
<dbReference type="PANTHER" id="PTHR10876:SF0">
    <property type="entry name" value="ZINC FINGER PROTEIN ZPR1"/>
    <property type="match status" value="1"/>
</dbReference>